<dbReference type="GO" id="GO:0032259">
    <property type="term" value="P:methylation"/>
    <property type="evidence" value="ECO:0007669"/>
    <property type="project" value="UniProtKB-KW"/>
</dbReference>
<gene>
    <name evidence="3" type="ORF">SAMN05216233_12555</name>
</gene>
<keyword evidence="2 3" id="KW-0808">Transferase</keyword>
<dbReference type="OrthoDB" id="9785995at2"/>
<dbReference type="Pfam" id="PF06325">
    <property type="entry name" value="PrmA"/>
    <property type="match status" value="1"/>
</dbReference>
<dbReference type="EMBL" id="FMUX01000025">
    <property type="protein sequence ID" value="SCY83758.1"/>
    <property type="molecule type" value="Genomic_DNA"/>
</dbReference>
<keyword evidence="1 3" id="KW-0489">Methyltransferase</keyword>
<sequence length="266" mass="28976">MQMTCVDDFVIDHVHGTTRSLTPAEIMATLMADHGMTRRTARACLTRCVENNHLSYRQQLGRTVVVPSLNRYHPLAPGVVLAPPHLPLPTDGTCCITMKEGISFGNGTHPTTRLCAGFMVEAHERGAVWQRALDLGTGTGVLSLLAVKLGCCHVDATEIDPIAMHDARENSVLNGCSQCLRIYHADDFSSVGPYEVVTANLRYPTLVALEESIHQWTVPGGDLILSGIKAGEEGRVKDAYAAHFALQGETLRQGWVGLHFQKPISR</sequence>
<proteinExistence type="predicted"/>
<evidence type="ECO:0000313" key="3">
    <source>
        <dbReference type="EMBL" id="SCY83758.1"/>
    </source>
</evidence>
<keyword evidence="3" id="KW-0689">Ribosomal protein</keyword>
<reference evidence="3 4" key="1">
    <citation type="submission" date="2016-10" db="EMBL/GenBank/DDBJ databases">
        <authorList>
            <person name="de Groot N.N."/>
        </authorList>
    </citation>
    <scope>NUCLEOTIDE SEQUENCE [LARGE SCALE GENOMIC DNA]</scope>
    <source>
        <strain evidence="3 4">AA1</strain>
    </source>
</reference>
<dbReference type="Proteomes" id="UP000198870">
    <property type="component" value="Unassembled WGS sequence"/>
</dbReference>
<name>A0A1G5J7U6_9BACT</name>
<dbReference type="InterPro" id="IPR050078">
    <property type="entry name" value="Ribosomal_L11_MeTrfase_PrmA"/>
</dbReference>
<dbReference type="GO" id="GO:0008276">
    <property type="term" value="F:protein methyltransferase activity"/>
    <property type="evidence" value="ECO:0007669"/>
    <property type="project" value="TreeGrafter"/>
</dbReference>
<dbReference type="RefSeq" id="WP_092214945.1">
    <property type="nucleotide sequence ID" value="NZ_FMUX01000025.1"/>
</dbReference>
<protein>
    <submittedName>
        <fullName evidence="3">Ribosomal protein L11 methyltransferase</fullName>
    </submittedName>
</protein>
<dbReference type="Gene3D" id="3.40.50.150">
    <property type="entry name" value="Vaccinia Virus protein VP39"/>
    <property type="match status" value="1"/>
</dbReference>
<dbReference type="InterPro" id="IPR029063">
    <property type="entry name" value="SAM-dependent_MTases_sf"/>
</dbReference>
<keyword evidence="3" id="KW-0687">Ribonucleoprotein</keyword>
<dbReference type="CDD" id="cd02440">
    <property type="entry name" value="AdoMet_MTases"/>
    <property type="match status" value="1"/>
</dbReference>
<organism evidence="3 4">
    <name type="scientific">Desulfoluna spongiiphila</name>
    <dbReference type="NCBI Taxonomy" id="419481"/>
    <lineage>
        <taxon>Bacteria</taxon>
        <taxon>Pseudomonadati</taxon>
        <taxon>Thermodesulfobacteriota</taxon>
        <taxon>Desulfobacteria</taxon>
        <taxon>Desulfobacterales</taxon>
        <taxon>Desulfolunaceae</taxon>
        <taxon>Desulfoluna</taxon>
    </lineage>
</organism>
<accession>A0A1G5J7U6</accession>
<evidence type="ECO:0000256" key="2">
    <source>
        <dbReference type="ARBA" id="ARBA00022679"/>
    </source>
</evidence>
<evidence type="ECO:0000313" key="4">
    <source>
        <dbReference type="Proteomes" id="UP000198870"/>
    </source>
</evidence>
<keyword evidence="4" id="KW-1185">Reference proteome</keyword>
<dbReference type="AlphaFoldDB" id="A0A1G5J7U6"/>
<dbReference type="PANTHER" id="PTHR43648">
    <property type="entry name" value="ELECTRON TRANSFER FLAVOPROTEIN BETA SUBUNIT LYSINE METHYLTRANSFERASE"/>
    <property type="match status" value="1"/>
</dbReference>
<dbReference type="PANTHER" id="PTHR43648:SF1">
    <property type="entry name" value="ELECTRON TRANSFER FLAVOPROTEIN BETA SUBUNIT LYSINE METHYLTRANSFERASE"/>
    <property type="match status" value="1"/>
</dbReference>
<dbReference type="SUPFAM" id="SSF53335">
    <property type="entry name" value="S-adenosyl-L-methionine-dependent methyltransferases"/>
    <property type="match status" value="1"/>
</dbReference>
<dbReference type="GO" id="GO:0005840">
    <property type="term" value="C:ribosome"/>
    <property type="evidence" value="ECO:0007669"/>
    <property type="project" value="UniProtKB-KW"/>
</dbReference>
<dbReference type="STRING" id="419481.SAMN05216233_12555"/>
<evidence type="ECO:0000256" key="1">
    <source>
        <dbReference type="ARBA" id="ARBA00022603"/>
    </source>
</evidence>